<comment type="caution">
    <text evidence="2">The sequence shown here is derived from an EMBL/GenBank/DDBJ whole genome shotgun (WGS) entry which is preliminary data.</text>
</comment>
<dbReference type="EMBL" id="RAWG01000342">
    <property type="protein sequence ID" value="RKH34620.1"/>
    <property type="molecule type" value="Genomic_DNA"/>
</dbReference>
<evidence type="ECO:0000256" key="1">
    <source>
        <dbReference type="SAM" id="MobiDB-lite"/>
    </source>
</evidence>
<evidence type="ECO:0000313" key="3">
    <source>
        <dbReference type="Proteomes" id="UP000273405"/>
    </source>
</evidence>
<evidence type="ECO:0000313" key="2">
    <source>
        <dbReference type="EMBL" id="RKH34620.1"/>
    </source>
</evidence>
<sequence>MRHGWRWTGAVLLVGALGWTGCGGDNGDTRGVDDPAPIEDPQGNPQVPDAGTSRPDAGTGGTDAGTGGTDAGTGGTDAGTGGTDAGTGGTDAGTTDPGETKYTLPSAPGWSFYGREQGGPRFVYGVSADEGGNVWVAGGEEGLFLLKKGESTFKKFTMADGLRPYGYMPDGSAPPGTPYLKVISVAGAWDGAVFVGYEGKPPPPGFAPCEGEWDVAANDNRPADASIYKSGDADRVELRADGTLKVVHYDISSGPGVVSGYERREKLCNVYRLAYDKDSDPKKSSVWFGGNHGFARGDAHYEGNPTCNGKLACSGVEEHSHPAYSAFIYSDYKNDQVRHGTNYSAYKVRDALLTDAYYGVAPLPNHDVWFGGANRSTKYYYGSNGNDFWDAQSMTENAEYKWNRRDLWTDAVGEKEWPYARPEQRTEDMVSAMAIVPAANLADIKVWVGSFANGLIQLDAEGNVLRSLKNDLIAPHVASVAVDPLDNSAWAGTAWGGGISRVGGGVTKYSYSLFGSQLSAMRIPDIQVDRSGARRRMLVAFEGIAPKTGPVTPGAIGIYEGD</sequence>
<feature type="compositionally biased region" description="Gly residues" evidence="1">
    <location>
        <begin position="58"/>
        <end position="91"/>
    </location>
</feature>
<dbReference type="PROSITE" id="PS51257">
    <property type="entry name" value="PROKAR_LIPOPROTEIN"/>
    <property type="match status" value="1"/>
</dbReference>
<name>A0A3A8MSS8_9BACT</name>
<proteinExistence type="predicted"/>
<keyword evidence="3" id="KW-1185">Reference proteome</keyword>
<organism evidence="2 3">
    <name type="scientific">Corallococcus sicarius</name>
    <dbReference type="NCBI Taxonomy" id="2316726"/>
    <lineage>
        <taxon>Bacteria</taxon>
        <taxon>Pseudomonadati</taxon>
        <taxon>Myxococcota</taxon>
        <taxon>Myxococcia</taxon>
        <taxon>Myxococcales</taxon>
        <taxon>Cystobacterineae</taxon>
        <taxon>Myxococcaceae</taxon>
        <taxon>Corallococcus</taxon>
    </lineage>
</organism>
<accession>A0A3A8MSS8</accession>
<reference evidence="3" key="1">
    <citation type="submission" date="2018-09" db="EMBL/GenBank/DDBJ databases">
        <authorList>
            <person name="Livingstone P.G."/>
            <person name="Whitworth D.E."/>
        </authorList>
    </citation>
    <scope>NUCLEOTIDE SEQUENCE [LARGE SCALE GENOMIC DNA]</scope>
    <source>
        <strain evidence="3">CA040B</strain>
    </source>
</reference>
<dbReference type="Proteomes" id="UP000273405">
    <property type="component" value="Unassembled WGS sequence"/>
</dbReference>
<gene>
    <name evidence="2" type="ORF">D7X12_34825</name>
</gene>
<feature type="region of interest" description="Disordered" evidence="1">
    <location>
        <begin position="19"/>
        <end position="111"/>
    </location>
</feature>
<dbReference type="RefSeq" id="WP_120629517.1">
    <property type="nucleotide sequence ID" value="NZ_RAWG01000342.1"/>
</dbReference>
<protein>
    <submittedName>
        <fullName evidence="2">Uncharacterized protein</fullName>
    </submittedName>
</protein>
<dbReference type="AlphaFoldDB" id="A0A3A8MSS8"/>
<dbReference type="OrthoDB" id="5488757at2"/>